<keyword evidence="8" id="KW-1185">Reference proteome</keyword>
<accession>K2MZG4</accession>
<dbReference type="PANTHER" id="PTHR30086">
    <property type="entry name" value="ARGININE EXPORTER PROTEIN ARGO"/>
    <property type="match status" value="1"/>
</dbReference>
<feature type="transmembrane region" description="Helical" evidence="6">
    <location>
        <begin position="139"/>
        <end position="160"/>
    </location>
</feature>
<reference evidence="7 8" key="1">
    <citation type="journal article" date="2012" name="J. Bacteriol.">
        <title>Genome Sequence of Nitratireductor indicus Type Strain C115.</title>
        <authorList>
            <person name="Lai Q."/>
            <person name="Li G."/>
            <person name="Yu Z."/>
            <person name="Shao Z."/>
        </authorList>
    </citation>
    <scope>NUCLEOTIDE SEQUENCE [LARGE SCALE GENOMIC DNA]</scope>
    <source>
        <strain evidence="7 8">C115</strain>
    </source>
</reference>
<gene>
    <name evidence="7" type="ORF">NA8A_19630</name>
</gene>
<comment type="caution">
    <text evidence="7">The sequence shown here is derived from an EMBL/GenBank/DDBJ whole genome shotgun (WGS) entry which is preliminary data.</text>
</comment>
<evidence type="ECO:0000256" key="6">
    <source>
        <dbReference type="SAM" id="Phobius"/>
    </source>
</evidence>
<keyword evidence="4 6" id="KW-1133">Transmembrane helix</keyword>
<feature type="transmembrane region" description="Helical" evidence="6">
    <location>
        <begin position="110"/>
        <end position="132"/>
    </location>
</feature>
<evidence type="ECO:0000256" key="3">
    <source>
        <dbReference type="ARBA" id="ARBA00022692"/>
    </source>
</evidence>
<dbReference type="PATRIC" id="fig|1231190.3.peg.4053"/>
<evidence type="ECO:0000256" key="1">
    <source>
        <dbReference type="ARBA" id="ARBA00004651"/>
    </source>
</evidence>
<feature type="transmembrane region" description="Helical" evidence="6">
    <location>
        <begin position="70"/>
        <end position="90"/>
    </location>
</feature>
<sequence length="197" mass="21227">MLELAIALIVFLFPLAYSPGPGNMFFAANGARFGLKATFPANAGYHLATWSVTAAIGLGFAAILEAQPGFFTVIKWAGSAYVLYLAYRLYRAGAAGGGEDARPAGFMDGVILLLLNPKAYVIIALMFSQFLAGRETDHLVAVLLIATVFTLNNFVAFIVWTLAGDRIALRFRDPGQARRLNAIFAFTLAAVAIWMLL</sequence>
<feature type="transmembrane region" description="Helical" evidence="6">
    <location>
        <begin position="43"/>
        <end position="63"/>
    </location>
</feature>
<evidence type="ECO:0000256" key="4">
    <source>
        <dbReference type="ARBA" id="ARBA00022989"/>
    </source>
</evidence>
<evidence type="ECO:0000256" key="5">
    <source>
        <dbReference type="ARBA" id="ARBA00023136"/>
    </source>
</evidence>
<dbReference type="GO" id="GO:0015171">
    <property type="term" value="F:amino acid transmembrane transporter activity"/>
    <property type="evidence" value="ECO:0007669"/>
    <property type="project" value="TreeGrafter"/>
</dbReference>
<keyword evidence="2" id="KW-1003">Cell membrane</keyword>
<dbReference type="EMBL" id="AMSI01000016">
    <property type="protein sequence ID" value="EKF40593.1"/>
    <property type="molecule type" value="Genomic_DNA"/>
</dbReference>
<keyword evidence="3 6" id="KW-0812">Transmembrane</keyword>
<dbReference type="OrthoDB" id="9812084at2"/>
<evidence type="ECO:0000313" key="7">
    <source>
        <dbReference type="EMBL" id="EKF40593.1"/>
    </source>
</evidence>
<dbReference type="eggNOG" id="COG1280">
    <property type="taxonomic scope" value="Bacteria"/>
</dbReference>
<evidence type="ECO:0000313" key="8">
    <source>
        <dbReference type="Proteomes" id="UP000007374"/>
    </source>
</evidence>
<dbReference type="RefSeq" id="WP_009452137.1">
    <property type="nucleotide sequence ID" value="NZ_AMSI01000016.1"/>
</dbReference>
<name>K2MZG4_9HYPH</name>
<feature type="transmembrane region" description="Helical" evidence="6">
    <location>
        <begin position="180"/>
        <end position="196"/>
    </location>
</feature>
<protein>
    <submittedName>
        <fullName evidence="7">Lysine exporter protein LysE/YggA</fullName>
    </submittedName>
</protein>
<dbReference type="PANTHER" id="PTHR30086:SF20">
    <property type="entry name" value="ARGININE EXPORTER PROTEIN ARGO-RELATED"/>
    <property type="match status" value="1"/>
</dbReference>
<evidence type="ECO:0000256" key="2">
    <source>
        <dbReference type="ARBA" id="ARBA00022475"/>
    </source>
</evidence>
<dbReference type="Proteomes" id="UP000007374">
    <property type="component" value="Unassembled WGS sequence"/>
</dbReference>
<organism evidence="7 8">
    <name type="scientific">Nitratireductor indicus C115</name>
    <dbReference type="NCBI Taxonomy" id="1231190"/>
    <lineage>
        <taxon>Bacteria</taxon>
        <taxon>Pseudomonadati</taxon>
        <taxon>Pseudomonadota</taxon>
        <taxon>Alphaproteobacteria</taxon>
        <taxon>Hyphomicrobiales</taxon>
        <taxon>Phyllobacteriaceae</taxon>
        <taxon>Nitratireductor</taxon>
    </lineage>
</organism>
<comment type="subcellular location">
    <subcellularLocation>
        <location evidence="1">Cell membrane</location>
        <topology evidence="1">Multi-pass membrane protein</topology>
    </subcellularLocation>
</comment>
<keyword evidence="5 6" id="KW-0472">Membrane</keyword>
<dbReference type="AlphaFoldDB" id="K2MZG4"/>
<dbReference type="InterPro" id="IPR001123">
    <property type="entry name" value="LeuE-type"/>
</dbReference>
<dbReference type="Pfam" id="PF01810">
    <property type="entry name" value="LysE"/>
    <property type="match status" value="1"/>
</dbReference>
<dbReference type="GO" id="GO:0005886">
    <property type="term" value="C:plasma membrane"/>
    <property type="evidence" value="ECO:0007669"/>
    <property type="project" value="UniProtKB-SubCell"/>
</dbReference>
<proteinExistence type="predicted"/>
<dbReference type="STRING" id="721133.SAMN05216176_103454"/>